<proteinExistence type="predicted"/>
<dbReference type="EMBL" id="PXYV01000004">
    <property type="protein sequence ID" value="PSR23602.1"/>
    <property type="molecule type" value="Genomic_DNA"/>
</dbReference>
<sequence>MHESQDLIRAHHQAMKDGATLWTQRVNKIRDRVTTLQKTRPDSRRILGLERKLAHQKARQAFYQQHVDAHMFPPVVFGIKKRWLDRFKTLDDPIAEQERQQPRREAWDESRNGQLSV</sequence>
<name>A0A2T2WMY8_9FIRM</name>
<feature type="compositionally biased region" description="Basic and acidic residues" evidence="1">
    <location>
        <begin position="91"/>
        <end position="111"/>
    </location>
</feature>
<feature type="region of interest" description="Disordered" evidence="1">
    <location>
        <begin position="91"/>
        <end position="117"/>
    </location>
</feature>
<dbReference type="AlphaFoldDB" id="A0A2T2WMY8"/>
<evidence type="ECO:0000313" key="2">
    <source>
        <dbReference type="EMBL" id="PSR23602.1"/>
    </source>
</evidence>
<evidence type="ECO:0000256" key="1">
    <source>
        <dbReference type="SAM" id="MobiDB-lite"/>
    </source>
</evidence>
<accession>A0A2T2WMY8</accession>
<protein>
    <submittedName>
        <fullName evidence="2">Uncharacterized protein</fullName>
    </submittedName>
</protein>
<comment type="caution">
    <text evidence="2">The sequence shown here is derived from an EMBL/GenBank/DDBJ whole genome shotgun (WGS) entry which is preliminary data.</text>
</comment>
<dbReference type="Proteomes" id="UP000241848">
    <property type="component" value="Unassembled WGS sequence"/>
</dbReference>
<reference evidence="2 3" key="1">
    <citation type="journal article" date="2014" name="BMC Genomics">
        <title>Comparison of environmental and isolate Sulfobacillus genomes reveals diverse carbon, sulfur, nitrogen, and hydrogen metabolisms.</title>
        <authorList>
            <person name="Justice N.B."/>
            <person name="Norman A."/>
            <person name="Brown C.T."/>
            <person name="Singh A."/>
            <person name="Thomas B.C."/>
            <person name="Banfield J.F."/>
        </authorList>
    </citation>
    <scope>NUCLEOTIDE SEQUENCE [LARGE SCALE GENOMIC DNA]</scope>
    <source>
        <strain evidence="2">AMDSBA3</strain>
    </source>
</reference>
<organism evidence="2 3">
    <name type="scientific">Sulfobacillus acidophilus</name>
    <dbReference type="NCBI Taxonomy" id="53633"/>
    <lineage>
        <taxon>Bacteria</taxon>
        <taxon>Bacillati</taxon>
        <taxon>Bacillota</taxon>
        <taxon>Clostridia</taxon>
        <taxon>Eubacteriales</taxon>
        <taxon>Clostridiales Family XVII. Incertae Sedis</taxon>
        <taxon>Sulfobacillus</taxon>
    </lineage>
</organism>
<gene>
    <name evidence="2" type="ORF">C7B45_02185</name>
</gene>
<evidence type="ECO:0000313" key="3">
    <source>
        <dbReference type="Proteomes" id="UP000241848"/>
    </source>
</evidence>